<proteinExistence type="inferred from homology"/>
<dbReference type="EC" id="1.1.1.85" evidence="6 15"/>
<dbReference type="InterPro" id="IPR024084">
    <property type="entry name" value="IsoPropMal-DH-like_dom"/>
</dbReference>
<dbReference type="GO" id="GO:0003862">
    <property type="term" value="F:3-isopropylmalate dehydrogenase activity"/>
    <property type="evidence" value="ECO:0007669"/>
    <property type="project" value="UniProtKB-EC"/>
</dbReference>
<evidence type="ECO:0000256" key="10">
    <source>
        <dbReference type="ARBA" id="ARBA00022723"/>
    </source>
</evidence>
<dbReference type="Pfam" id="PF00180">
    <property type="entry name" value="Iso_dh"/>
    <property type="match status" value="1"/>
</dbReference>
<comment type="pathway">
    <text evidence="3 17">Amino-acid biosynthesis; L-leucine biosynthesis; L-leucine from 3-methyl-2-oxobutanoate: step 3/4.</text>
</comment>
<evidence type="ECO:0000256" key="2">
    <source>
        <dbReference type="ARBA" id="ARBA00001936"/>
    </source>
</evidence>
<dbReference type="PANTHER" id="PTHR42979">
    <property type="entry name" value="3-ISOPROPYLMALATE DEHYDROGENASE"/>
    <property type="match status" value="1"/>
</dbReference>
<dbReference type="PANTHER" id="PTHR42979:SF1">
    <property type="entry name" value="3-ISOPROPYLMALATE DEHYDROGENASE"/>
    <property type="match status" value="1"/>
</dbReference>
<evidence type="ECO:0000313" key="19">
    <source>
        <dbReference type="EMBL" id="UUR08347.1"/>
    </source>
</evidence>
<evidence type="ECO:0000256" key="3">
    <source>
        <dbReference type="ARBA" id="ARBA00004762"/>
    </source>
</evidence>
<dbReference type="SMART" id="SM01329">
    <property type="entry name" value="Iso_dh"/>
    <property type="match status" value="1"/>
</dbReference>
<comment type="subunit">
    <text evidence="5 17">Homodimer.</text>
</comment>
<evidence type="ECO:0000256" key="4">
    <source>
        <dbReference type="ARBA" id="ARBA00008319"/>
    </source>
</evidence>
<keyword evidence="9" id="KW-0028">Amino-acid biosynthesis</keyword>
<evidence type="ECO:0000256" key="9">
    <source>
        <dbReference type="ARBA" id="ARBA00022605"/>
    </source>
</evidence>
<keyword evidence="20" id="KW-1185">Reference proteome</keyword>
<evidence type="ECO:0000256" key="17">
    <source>
        <dbReference type="RuleBase" id="RU004445"/>
    </source>
</evidence>
<evidence type="ECO:0000259" key="18">
    <source>
        <dbReference type="SMART" id="SM01329"/>
    </source>
</evidence>
<keyword evidence="10 17" id="KW-0479">Metal-binding</keyword>
<evidence type="ECO:0000256" key="7">
    <source>
        <dbReference type="ARBA" id="ARBA00019276"/>
    </source>
</evidence>
<evidence type="ECO:0000256" key="5">
    <source>
        <dbReference type="ARBA" id="ARBA00011738"/>
    </source>
</evidence>
<evidence type="ECO:0000256" key="16">
    <source>
        <dbReference type="RuleBase" id="RU004443"/>
    </source>
</evidence>
<dbReference type="InterPro" id="IPR019818">
    <property type="entry name" value="IsoCit/isopropylmalate_DH_CS"/>
</dbReference>
<comment type="cofactor">
    <cofactor evidence="2">
        <name>Mn(2+)</name>
        <dbReference type="ChEBI" id="CHEBI:29035"/>
    </cofactor>
</comment>
<evidence type="ECO:0000256" key="8">
    <source>
        <dbReference type="ARBA" id="ARBA00022430"/>
    </source>
</evidence>
<dbReference type="RefSeq" id="WP_249504124.1">
    <property type="nucleotide sequence ID" value="NZ_CP097253.1"/>
</dbReference>
<evidence type="ECO:0000256" key="14">
    <source>
        <dbReference type="ARBA" id="ARBA00023304"/>
    </source>
</evidence>
<comment type="cofactor">
    <cofactor evidence="17">
        <name>Mg(2+)</name>
        <dbReference type="ChEBI" id="CHEBI:18420"/>
    </cofactor>
    <cofactor evidence="17">
        <name>Mn(2+)</name>
        <dbReference type="ChEBI" id="CHEBI:29035"/>
    </cofactor>
    <text evidence="17">Binds 1 Mg(2+) or Mn(2+) ion per subunit.</text>
</comment>
<sequence>MIHIAVLPGDGIGPEVTREAVACLDLLSAERGLGLRFTEHDFGGVAIDRHGEPLPPSTLAACKKADAILLGAVGGDRWNGCAERPEAGLLKIRQELGLYANLRPVEVLQGGQWSPLRSEVASGSDILVVRELTGGIYYGEHRLGEDQASDLCTYTREQIERVAHVAFRAARSRKGKVTQVDKANVLATSRLWRSTVDEIAKAYPDVALDHLYVDACAMAVITEPRRFDVILTENLFGDILSDLLSVIGGSIGLLGSASLGSGGPGLFEPIHGSAPQIGGLDIANPSGAIASAAMMLDELSLGDAGAVLREALEATLLSGCRTPDLGGDASTSGFGAAVRDRLEVRSRRDSGLRHLFMTNRGCCG</sequence>
<comment type="catalytic activity">
    <reaction evidence="1 17">
        <text>(2R,3S)-3-isopropylmalate + NAD(+) = 4-methyl-2-oxopentanoate + CO2 + NADH</text>
        <dbReference type="Rhea" id="RHEA:32271"/>
        <dbReference type="ChEBI" id="CHEBI:16526"/>
        <dbReference type="ChEBI" id="CHEBI:17865"/>
        <dbReference type="ChEBI" id="CHEBI:35121"/>
        <dbReference type="ChEBI" id="CHEBI:57540"/>
        <dbReference type="ChEBI" id="CHEBI:57945"/>
        <dbReference type="EC" id="1.1.1.85"/>
    </reaction>
</comment>
<dbReference type="NCBIfam" id="TIGR00169">
    <property type="entry name" value="leuB"/>
    <property type="match status" value="1"/>
</dbReference>
<dbReference type="Proteomes" id="UP000831921">
    <property type="component" value="Chromosome"/>
</dbReference>
<organism evidence="19 20">
    <name type="scientific">Sphingomonas glaciei</name>
    <dbReference type="NCBI Taxonomy" id="2938948"/>
    <lineage>
        <taxon>Bacteria</taxon>
        <taxon>Pseudomonadati</taxon>
        <taxon>Pseudomonadota</taxon>
        <taxon>Alphaproteobacteria</taxon>
        <taxon>Sphingomonadales</taxon>
        <taxon>Sphingomonadaceae</taxon>
        <taxon>Sphingomonas</taxon>
    </lineage>
</organism>
<evidence type="ECO:0000256" key="11">
    <source>
        <dbReference type="ARBA" id="ARBA00022842"/>
    </source>
</evidence>
<keyword evidence="12 16" id="KW-0560">Oxidoreductase</keyword>
<dbReference type="InterPro" id="IPR004429">
    <property type="entry name" value="Isopropylmalate_DH"/>
</dbReference>
<dbReference type="PROSITE" id="PS00470">
    <property type="entry name" value="IDH_IMDH"/>
    <property type="match status" value="1"/>
</dbReference>
<feature type="domain" description="Isopropylmalate dehydrogenase-like" evidence="18">
    <location>
        <begin position="3"/>
        <end position="338"/>
    </location>
</feature>
<keyword evidence="13 17" id="KW-0520">NAD</keyword>
<evidence type="ECO:0000256" key="6">
    <source>
        <dbReference type="ARBA" id="ARBA00013101"/>
    </source>
</evidence>
<comment type="similarity">
    <text evidence="4">Belongs to the isocitrate and isopropylmalate dehydrogenases family. LeuB type 1 subfamily.</text>
</comment>
<gene>
    <name evidence="19" type="primary">leuB</name>
    <name evidence="19" type="ORF">M1K48_01495</name>
</gene>
<evidence type="ECO:0000256" key="13">
    <source>
        <dbReference type="ARBA" id="ARBA00023027"/>
    </source>
</evidence>
<evidence type="ECO:0000256" key="12">
    <source>
        <dbReference type="ARBA" id="ARBA00023002"/>
    </source>
</evidence>
<keyword evidence="11" id="KW-0460">Magnesium</keyword>
<evidence type="ECO:0000256" key="15">
    <source>
        <dbReference type="NCBIfam" id="TIGR00169"/>
    </source>
</evidence>
<comment type="function">
    <text evidence="17">Catalyzes the oxidation of 3-carboxy-2-hydroxy-4-methylpentanoate (3-isopropylmalate) to 3-carboxy-4-methyl-2-oxopentanoate. The product decarboxylates to 4-methyl-2 oxopentanoate.</text>
</comment>
<keyword evidence="14 17" id="KW-0100">Branched-chain amino acid biosynthesis</keyword>
<name>A0ABY5MW49_9SPHN</name>
<evidence type="ECO:0000313" key="20">
    <source>
        <dbReference type="Proteomes" id="UP000831921"/>
    </source>
</evidence>
<accession>A0ABY5MW49</accession>
<protein>
    <recommendedName>
        <fullName evidence="7 15">3-isopropylmalate dehydrogenase</fullName>
        <ecNumber evidence="6 15">1.1.1.85</ecNumber>
    </recommendedName>
</protein>
<reference evidence="19 20" key="1">
    <citation type="submission" date="2022-05" db="EMBL/GenBank/DDBJ databases">
        <title>S8-45 Sphingomonas ultraviolaceadurans.</title>
        <authorList>
            <person name="Liu Y."/>
        </authorList>
    </citation>
    <scope>NUCLEOTIDE SEQUENCE [LARGE SCALE GENOMIC DNA]</scope>
    <source>
        <strain evidence="19 20">S8-45</strain>
    </source>
</reference>
<dbReference type="Gene3D" id="3.40.718.10">
    <property type="entry name" value="Isopropylmalate Dehydrogenase"/>
    <property type="match status" value="1"/>
</dbReference>
<keyword evidence="8 17" id="KW-0432">Leucine biosynthesis</keyword>
<evidence type="ECO:0000256" key="1">
    <source>
        <dbReference type="ARBA" id="ARBA00000624"/>
    </source>
</evidence>
<dbReference type="SUPFAM" id="SSF53659">
    <property type="entry name" value="Isocitrate/Isopropylmalate dehydrogenase-like"/>
    <property type="match status" value="1"/>
</dbReference>
<dbReference type="EMBL" id="CP097253">
    <property type="protein sequence ID" value="UUR08347.1"/>
    <property type="molecule type" value="Genomic_DNA"/>
</dbReference>